<keyword evidence="7" id="KW-0003">3Fe-4S</keyword>
<dbReference type="Proteomes" id="UP000637788">
    <property type="component" value="Unassembled WGS sequence"/>
</dbReference>
<keyword evidence="5" id="KW-0408">Iron</keyword>
<dbReference type="PANTHER" id="PTHR36923:SF3">
    <property type="entry name" value="FERREDOXIN"/>
    <property type="match status" value="1"/>
</dbReference>
<evidence type="ECO:0000313" key="8">
    <source>
        <dbReference type="EMBL" id="GGK89710.1"/>
    </source>
</evidence>
<protein>
    <submittedName>
        <fullName evidence="8">Ferredoxin</fullName>
    </submittedName>
</protein>
<evidence type="ECO:0000256" key="7">
    <source>
        <dbReference type="ARBA" id="ARBA00023291"/>
    </source>
</evidence>
<keyword evidence="3" id="KW-0479">Metal-binding</keyword>
<keyword evidence="6" id="KW-0411">Iron-sulfur</keyword>
<evidence type="ECO:0000256" key="3">
    <source>
        <dbReference type="ARBA" id="ARBA00022723"/>
    </source>
</evidence>
<keyword evidence="9" id="KW-1185">Reference proteome</keyword>
<reference evidence="8" key="1">
    <citation type="journal article" date="2014" name="Int. J. Syst. Evol. Microbiol.">
        <title>Complete genome sequence of Corynebacterium casei LMG S-19264T (=DSM 44701T), isolated from a smear-ripened cheese.</title>
        <authorList>
            <consortium name="US DOE Joint Genome Institute (JGI-PGF)"/>
            <person name="Walter F."/>
            <person name="Albersmeier A."/>
            <person name="Kalinowski J."/>
            <person name="Ruckert C."/>
        </authorList>
    </citation>
    <scope>NUCLEOTIDE SEQUENCE</scope>
    <source>
        <strain evidence="8">JCM 3035</strain>
    </source>
</reference>
<proteinExistence type="predicted"/>
<name>A0A917R446_9ACTN</name>
<evidence type="ECO:0000256" key="4">
    <source>
        <dbReference type="ARBA" id="ARBA00022982"/>
    </source>
</evidence>
<accession>A0A917R446</accession>
<dbReference type="EMBL" id="BMPQ01000017">
    <property type="protein sequence ID" value="GGK89710.1"/>
    <property type="molecule type" value="Genomic_DNA"/>
</dbReference>
<comment type="cofactor">
    <cofactor evidence="1">
        <name>[3Fe-4S] cluster</name>
        <dbReference type="ChEBI" id="CHEBI:21137"/>
    </cofactor>
</comment>
<dbReference type="SUPFAM" id="SSF54862">
    <property type="entry name" value="4Fe-4S ferredoxins"/>
    <property type="match status" value="1"/>
</dbReference>
<sequence length="68" mass="7120">MVVGMVHIEVDGSRCDGFGFCEQAAPEVFGLDDDGVVTVLVAEVPDELSEKAEAATRACPVAALRIGR</sequence>
<evidence type="ECO:0000256" key="6">
    <source>
        <dbReference type="ARBA" id="ARBA00023014"/>
    </source>
</evidence>
<dbReference type="GO" id="GO:0051538">
    <property type="term" value="F:3 iron, 4 sulfur cluster binding"/>
    <property type="evidence" value="ECO:0007669"/>
    <property type="project" value="UniProtKB-KW"/>
</dbReference>
<keyword evidence="4" id="KW-0249">Electron transport</keyword>
<keyword evidence="2" id="KW-0813">Transport</keyword>
<evidence type="ECO:0000256" key="1">
    <source>
        <dbReference type="ARBA" id="ARBA00001927"/>
    </source>
</evidence>
<comment type="caution">
    <text evidence="8">The sequence shown here is derived from an EMBL/GenBank/DDBJ whole genome shotgun (WGS) entry which is preliminary data.</text>
</comment>
<evidence type="ECO:0000256" key="2">
    <source>
        <dbReference type="ARBA" id="ARBA00022448"/>
    </source>
</evidence>
<dbReference type="InterPro" id="IPR051269">
    <property type="entry name" value="Fe-S_cluster_ET"/>
</dbReference>
<dbReference type="Pfam" id="PF13459">
    <property type="entry name" value="Fer4_15"/>
    <property type="match status" value="1"/>
</dbReference>
<evidence type="ECO:0000313" key="9">
    <source>
        <dbReference type="Proteomes" id="UP000637788"/>
    </source>
</evidence>
<dbReference type="PANTHER" id="PTHR36923">
    <property type="entry name" value="FERREDOXIN"/>
    <property type="match status" value="1"/>
</dbReference>
<organism evidence="8 9">
    <name type="scientific">Streptomyces flaveus</name>
    <dbReference type="NCBI Taxonomy" id="66370"/>
    <lineage>
        <taxon>Bacteria</taxon>
        <taxon>Bacillati</taxon>
        <taxon>Actinomycetota</taxon>
        <taxon>Actinomycetes</taxon>
        <taxon>Kitasatosporales</taxon>
        <taxon>Streptomycetaceae</taxon>
        <taxon>Streptomyces</taxon>
        <taxon>Streptomyces aurantiacus group</taxon>
    </lineage>
</organism>
<dbReference type="AlphaFoldDB" id="A0A917R446"/>
<dbReference type="Gene3D" id="3.30.70.20">
    <property type="match status" value="1"/>
</dbReference>
<evidence type="ECO:0000256" key="5">
    <source>
        <dbReference type="ARBA" id="ARBA00023004"/>
    </source>
</evidence>
<reference evidence="8" key="2">
    <citation type="submission" date="2020-09" db="EMBL/GenBank/DDBJ databases">
        <authorList>
            <person name="Sun Q."/>
            <person name="Ohkuma M."/>
        </authorList>
    </citation>
    <scope>NUCLEOTIDE SEQUENCE</scope>
    <source>
        <strain evidence="8">JCM 3035</strain>
    </source>
</reference>
<dbReference type="GO" id="GO:0046872">
    <property type="term" value="F:metal ion binding"/>
    <property type="evidence" value="ECO:0007669"/>
    <property type="project" value="UniProtKB-KW"/>
</dbReference>
<gene>
    <name evidence="8" type="ORF">GCM10010094_58390</name>
</gene>